<dbReference type="EMBL" id="ML769412">
    <property type="protein sequence ID" value="KAE9404954.1"/>
    <property type="molecule type" value="Genomic_DNA"/>
</dbReference>
<name>A0A6A4I823_9AGAR</name>
<dbReference type="Proteomes" id="UP000799118">
    <property type="component" value="Unassembled WGS sequence"/>
</dbReference>
<keyword evidence="2" id="KW-1185">Reference proteome</keyword>
<proteinExistence type="predicted"/>
<sequence length="58" mass="6602">EKATSSRIKPLALLLPQHPLSHLHPECTCTGSRRYHISPCAAQLVIDHLRFCFSHLNR</sequence>
<evidence type="ECO:0000313" key="1">
    <source>
        <dbReference type="EMBL" id="KAE9404954.1"/>
    </source>
</evidence>
<reference evidence="1" key="1">
    <citation type="journal article" date="2019" name="Environ. Microbiol.">
        <title>Fungal ecological strategies reflected in gene transcription - a case study of two litter decomposers.</title>
        <authorList>
            <person name="Barbi F."/>
            <person name="Kohler A."/>
            <person name="Barry K."/>
            <person name="Baskaran P."/>
            <person name="Daum C."/>
            <person name="Fauchery L."/>
            <person name="Ihrmark K."/>
            <person name="Kuo A."/>
            <person name="LaButti K."/>
            <person name="Lipzen A."/>
            <person name="Morin E."/>
            <person name="Grigoriev I.V."/>
            <person name="Henrissat B."/>
            <person name="Lindahl B."/>
            <person name="Martin F."/>
        </authorList>
    </citation>
    <scope>NUCLEOTIDE SEQUENCE</scope>
    <source>
        <strain evidence="1">JB14</strain>
    </source>
</reference>
<accession>A0A6A4I823</accession>
<feature type="non-terminal residue" evidence="1">
    <location>
        <position position="1"/>
    </location>
</feature>
<dbReference type="AlphaFoldDB" id="A0A6A4I823"/>
<protein>
    <submittedName>
        <fullName evidence="1">Uncharacterized protein</fullName>
    </submittedName>
</protein>
<evidence type="ECO:0000313" key="2">
    <source>
        <dbReference type="Proteomes" id="UP000799118"/>
    </source>
</evidence>
<organism evidence="1 2">
    <name type="scientific">Gymnopus androsaceus JB14</name>
    <dbReference type="NCBI Taxonomy" id="1447944"/>
    <lineage>
        <taxon>Eukaryota</taxon>
        <taxon>Fungi</taxon>
        <taxon>Dikarya</taxon>
        <taxon>Basidiomycota</taxon>
        <taxon>Agaricomycotina</taxon>
        <taxon>Agaricomycetes</taxon>
        <taxon>Agaricomycetidae</taxon>
        <taxon>Agaricales</taxon>
        <taxon>Marasmiineae</taxon>
        <taxon>Omphalotaceae</taxon>
        <taxon>Gymnopus</taxon>
    </lineage>
</organism>
<gene>
    <name evidence="1" type="ORF">BT96DRAFT_916411</name>
</gene>